<name>A0ABN7UU27_GIGMA</name>
<proteinExistence type="predicted"/>
<accession>A0ABN7UU27</accession>
<sequence length="170" mass="19593">CTYSKWFSEIPWSKGTFDTLDVDKAYSQLEKDHYGLETKDLVSYSGSDLEFWPELDDGSCRICKEFKQLEQNFKFALDQGTRKCNMNIPMTTSCPDHVRMERVEGPQICVPCSNLTKEHFHRSDEYWELLQIGEIWVVHFTCEDCKSGILTAILTGSSSRRRVEGQEGAT</sequence>
<dbReference type="EMBL" id="CAJVQB010006036">
    <property type="protein sequence ID" value="CAG8675920.1"/>
    <property type="molecule type" value="Genomic_DNA"/>
</dbReference>
<evidence type="ECO:0000313" key="1">
    <source>
        <dbReference type="EMBL" id="CAG8675920.1"/>
    </source>
</evidence>
<evidence type="ECO:0000313" key="2">
    <source>
        <dbReference type="Proteomes" id="UP000789901"/>
    </source>
</evidence>
<feature type="non-terminal residue" evidence="1">
    <location>
        <position position="1"/>
    </location>
</feature>
<comment type="caution">
    <text evidence="1">The sequence shown here is derived from an EMBL/GenBank/DDBJ whole genome shotgun (WGS) entry which is preliminary data.</text>
</comment>
<keyword evidence="2" id="KW-1185">Reference proteome</keyword>
<reference evidence="1 2" key="1">
    <citation type="submission" date="2021-06" db="EMBL/GenBank/DDBJ databases">
        <authorList>
            <person name="Kallberg Y."/>
            <person name="Tangrot J."/>
            <person name="Rosling A."/>
        </authorList>
    </citation>
    <scope>NUCLEOTIDE SEQUENCE [LARGE SCALE GENOMIC DNA]</scope>
    <source>
        <strain evidence="1 2">120-4 pot B 10/14</strain>
    </source>
</reference>
<organism evidence="1 2">
    <name type="scientific">Gigaspora margarita</name>
    <dbReference type="NCBI Taxonomy" id="4874"/>
    <lineage>
        <taxon>Eukaryota</taxon>
        <taxon>Fungi</taxon>
        <taxon>Fungi incertae sedis</taxon>
        <taxon>Mucoromycota</taxon>
        <taxon>Glomeromycotina</taxon>
        <taxon>Glomeromycetes</taxon>
        <taxon>Diversisporales</taxon>
        <taxon>Gigasporaceae</taxon>
        <taxon>Gigaspora</taxon>
    </lineage>
</organism>
<gene>
    <name evidence="1" type="ORF">GMARGA_LOCUS10689</name>
</gene>
<dbReference type="Proteomes" id="UP000789901">
    <property type="component" value="Unassembled WGS sequence"/>
</dbReference>
<protein>
    <submittedName>
        <fullName evidence="1">11713_t:CDS:1</fullName>
    </submittedName>
</protein>